<dbReference type="InterPro" id="IPR000836">
    <property type="entry name" value="PRTase_dom"/>
</dbReference>
<accession>A0ABV3L8S9</accession>
<dbReference type="PANTHER" id="PTHR47505:SF1">
    <property type="entry name" value="DNA UTILIZATION PROTEIN YHGH"/>
    <property type="match status" value="1"/>
</dbReference>
<comment type="similarity">
    <text evidence="1">Belongs to the ComF/GntX family.</text>
</comment>
<name>A0ABV3L8S9_9RHOB</name>
<evidence type="ECO:0000313" key="5">
    <source>
        <dbReference type="Proteomes" id="UP001553161"/>
    </source>
</evidence>
<dbReference type="InterPro" id="IPR044005">
    <property type="entry name" value="DZR_2"/>
</dbReference>
<evidence type="ECO:0000259" key="3">
    <source>
        <dbReference type="Pfam" id="PF18912"/>
    </source>
</evidence>
<evidence type="ECO:0000259" key="2">
    <source>
        <dbReference type="Pfam" id="PF00156"/>
    </source>
</evidence>
<dbReference type="PANTHER" id="PTHR47505">
    <property type="entry name" value="DNA UTILIZATION PROTEIN YHGH"/>
    <property type="match status" value="1"/>
</dbReference>
<dbReference type="SUPFAM" id="SSF53271">
    <property type="entry name" value="PRTase-like"/>
    <property type="match status" value="1"/>
</dbReference>
<protein>
    <submittedName>
        <fullName evidence="4">ComF family protein</fullName>
    </submittedName>
</protein>
<sequence>MASSGSLQGGARLRAVVRAGLATVFPPQCLLCGALVQTEGGLCGPCWRDTPFCHGLRCDLCGVPLPGEDPGFSIACDDCRGLDRPWVQGRSVMIYDHGARRLVLALKHGDRLDLAPALAGWMAVKAQALLLPDTLVVPVPAHRWRLFRRRYNQAAVLATALAARLERPVLPDLLRRPRATAPQDRKSVGDRYAAMTGAFAVSDRHRARIAGAEVLLVDDVMTSGATLDACARVCLEAGAANVRVIALARAVRDA</sequence>
<dbReference type="RefSeq" id="WP_366193912.1">
    <property type="nucleotide sequence ID" value="NZ_JBFBVU010000020.1"/>
</dbReference>
<dbReference type="InterPro" id="IPR029057">
    <property type="entry name" value="PRTase-like"/>
</dbReference>
<evidence type="ECO:0000256" key="1">
    <source>
        <dbReference type="ARBA" id="ARBA00008007"/>
    </source>
</evidence>
<proteinExistence type="inferred from homology"/>
<gene>
    <name evidence="4" type="ORF">AB0T83_14475</name>
</gene>
<feature type="domain" description="Double zinc ribbon" evidence="3">
    <location>
        <begin position="21"/>
        <end position="80"/>
    </location>
</feature>
<evidence type="ECO:0000313" key="4">
    <source>
        <dbReference type="EMBL" id="MEV8467979.1"/>
    </source>
</evidence>
<dbReference type="Gene3D" id="3.40.50.2020">
    <property type="match status" value="1"/>
</dbReference>
<dbReference type="Pfam" id="PF18912">
    <property type="entry name" value="DZR_2"/>
    <property type="match status" value="1"/>
</dbReference>
<dbReference type="CDD" id="cd06223">
    <property type="entry name" value="PRTases_typeI"/>
    <property type="match status" value="1"/>
</dbReference>
<dbReference type="EMBL" id="JBFBVU010000020">
    <property type="protein sequence ID" value="MEV8467979.1"/>
    <property type="molecule type" value="Genomic_DNA"/>
</dbReference>
<keyword evidence="5" id="KW-1185">Reference proteome</keyword>
<reference evidence="4 5" key="1">
    <citation type="submission" date="2024-07" db="EMBL/GenBank/DDBJ databases">
        <authorList>
            <person name="Kang M."/>
        </authorList>
    </citation>
    <scope>NUCLEOTIDE SEQUENCE [LARGE SCALE GENOMIC DNA]</scope>
    <source>
        <strain evidence="4 5">DFM31</strain>
    </source>
</reference>
<dbReference type="InterPro" id="IPR051910">
    <property type="entry name" value="ComF/GntX_DNA_util-trans"/>
</dbReference>
<comment type="caution">
    <text evidence="4">The sequence shown here is derived from an EMBL/GenBank/DDBJ whole genome shotgun (WGS) entry which is preliminary data.</text>
</comment>
<organism evidence="4 5">
    <name type="scientific">Meridianimarinicoccus marinus</name>
    <dbReference type="NCBI Taxonomy" id="3231483"/>
    <lineage>
        <taxon>Bacteria</taxon>
        <taxon>Pseudomonadati</taxon>
        <taxon>Pseudomonadota</taxon>
        <taxon>Alphaproteobacteria</taxon>
        <taxon>Rhodobacterales</taxon>
        <taxon>Paracoccaceae</taxon>
        <taxon>Meridianimarinicoccus</taxon>
    </lineage>
</organism>
<dbReference type="Pfam" id="PF00156">
    <property type="entry name" value="Pribosyltran"/>
    <property type="match status" value="1"/>
</dbReference>
<dbReference type="Proteomes" id="UP001553161">
    <property type="component" value="Unassembled WGS sequence"/>
</dbReference>
<feature type="domain" description="Phosphoribosyltransferase" evidence="2">
    <location>
        <begin position="154"/>
        <end position="249"/>
    </location>
</feature>